<evidence type="ECO:0000259" key="8">
    <source>
        <dbReference type="Pfam" id="PF07559"/>
    </source>
</evidence>
<accession>H8L2T7</accession>
<keyword evidence="10" id="KW-0282">Flagellum</keyword>
<dbReference type="PROSITE" id="PS00588">
    <property type="entry name" value="FLAGELLA_BB_ROD"/>
    <property type="match status" value="1"/>
</dbReference>
<dbReference type="Pfam" id="PF22692">
    <property type="entry name" value="LlgE_F_G_D1"/>
    <property type="match status" value="1"/>
</dbReference>
<dbReference type="Proteomes" id="UP000005234">
    <property type="component" value="Chromosome"/>
</dbReference>
<evidence type="ECO:0000259" key="6">
    <source>
        <dbReference type="Pfam" id="PF00460"/>
    </source>
</evidence>
<evidence type="ECO:0000313" key="10">
    <source>
        <dbReference type="EMBL" id="AFC86444.1"/>
    </source>
</evidence>
<dbReference type="EMBL" id="CP003350">
    <property type="protein sequence ID" value="AFC86444.1"/>
    <property type="molecule type" value="Genomic_DNA"/>
</dbReference>
<dbReference type="RefSeq" id="WP_014403447.1">
    <property type="nucleotide sequence ID" value="NC_017033.1"/>
</dbReference>
<evidence type="ECO:0000256" key="4">
    <source>
        <dbReference type="ARBA" id="ARBA00023143"/>
    </source>
</evidence>
<keyword evidence="10" id="KW-0969">Cilium</keyword>
<gene>
    <name evidence="10" type="ordered locus">Fraau_2060</name>
</gene>
<dbReference type="Pfam" id="PF00460">
    <property type="entry name" value="Flg_bb_rod"/>
    <property type="match status" value="1"/>
</dbReference>
<protein>
    <recommendedName>
        <fullName evidence="3 5">Flagellar hook protein FlgE</fullName>
    </recommendedName>
</protein>
<evidence type="ECO:0000313" key="11">
    <source>
        <dbReference type="Proteomes" id="UP000005234"/>
    </source>
</evidence>
<dbReference type="Gene3D" id="2.60.98.20">
    <property type="entry name" value="Flagellar hook protein FlgE"/>
    <property type="match status" value="1"/>
</dbReference>
<dbReference type="HOGENOM" id="CLU_013687_2_0_6"/>
<dbReference type="GO" id="GO:0009424">
    <property type="term" value="C:bacterial-type flagellum hook"/>
    <property type="evidence" value="ECO:0007669"/>
    <property type="project" value="TreeGrafter"/>
</dbReference>
<dbReference type="InterPro" id="IPR010930">
    <property type="entry name" value="Flg_bb/hook_C_dom"/>
</dbReference>
<dbReference type="NCBIfam" id="NF004238">
    <property type="entry name" value="PRK05682.1-1"/>
    <property type="match status" value="1"/>
</dbReference>
<dbReference type="InterPro" id="IPR037925">
    <property type="entry name" value="FlgE/F/G-like"/>
</dbReference>
<sequence length="410" mass="41983">MGLNTALSGILGAQSDLNVISNNIANTNTTGFKASRAEFGDIFSSTAYNLSTVGVGSGTRLTDTAQLFNQGDIESTGNSLDVAIDGNGFFTLNTGNGYAYTRAGNFHTNSSGDVINAEGYNLQVYAPGATEGTFDTSHLINLSIPTSEGAAQATTSAKIVANLPSGATTPTTTPFSASDSTSYNNTTTFTAYDSQGQTHAVTMYYVKTGTNSWQAHAVVDGTDVTPSSGLDLTFDSNGQLSSPSSGKLALATYTPSNGASPVNITLDMSGSTQYGTSYSAGTVSQDGYQAGTLASIDIGSDGIVTANYSNGQDTQVGQLAMANFTNEQGLAQVGNTNWKATSTSGQAIMGTANSGQFGDLQSGSLESSTTADTTSQLVAMIQAQQAYQANAQVLSTTNTLTSTLMSAISR</sequence>
<keyword evidence="11" id="KW-1185">Reference proteome</keyword>
<dbReference type="GO" id="GO:0005829">
    <property type="term" value="C:cytosol"/>
    <property type="evidence" value="ECO:0007669"/>
    <property type="project" value="TreeGrafter"/>
</dbReference>
<evidence type="ECO:0000256" key="3">
    <source>
        <dbReference type="ARBA" id="ARBA00019015"/>
    </source>
</evidence>
<name>H8L2T7_FRAAD</name>
<evidence type="ECO:0000256" key="1">
    <source>
        <dbReference type="ARBA" id="ARBA00004117"/>
    </source>
</evidence>
<comment type="subcellular location">
    <subcellularLocation>
        <location evidence="1 5">Bacterial flagellum basal body</location>
    </subcellularLocation>
</comment>
<dbReference type="eggNOG" id="COG1749">
    <property type="taxonomic scope" value="Bacteria"/>
</dbReference>
<feature type="domain" description="Flagellar basal-body/hook protein C-terminal" evidence="7">
    <location>
        <begin position="361"/>
        <end position="406"/>
    </location>
</feature>
<dbReference type="InterPro" id="IPR037058">
    <property type="entry name" value="Falgellar_hook_FlgE_sf"/>
</dbReference>
<dbReference type="PANTHER" id="PTHR30435:SF1">
    <property type="entry name" value="FLAGELLAR HOOK PROTEIN FLGE"/>
    <property type="match status" value="1"/>
</dbReference>
<evidence type="ECO:0000259" key="9">
    <source>
        <dbReference type="Pfam" id="PF22692"/>
    </source>
</evidence>
<dbReference type="Pfam" id="PF07559">
    <property type="entry name" value="FlgE_D2"/>
    <property type="match status" value="1"/>
</dbReference>
<evidence type="ECO:0000256" key="2">
    <source>
        <dbReference type="ARBA" id="ARBA00009677"/>
    </source>
</evidence>
<reference evidence="10" key="1">
    <citation type="submission" date="2012-02" db="EMBL/GenBank/DDBJ databases">
        <title>The complete genome of Frateuria aurantia DSM 6220.</title>
        <authorList>
            <consortium name="US DOE Joint Genome Institute (JGI-PGF)"/>
            <person name="Lucas S."/>
            <person name="Copeland A."/>
            <person name="Lapidus A."/>
            <person name="Glavina del Rio T."/>
            <person name="Dalin E."/>
            <person name="Tice H."/>
            <person name="Bruce D."/>
            <person name="Goodwin L."/>
            <person name="Pitluck S."/>
            <person name="Peters L."/>
            <person name="Ovchinnikova G."/>
            <person name="Teshima H."/>
            <person name="Kyrpides N."/>
            <person name="Mavromatis K."/>
            <person name="Ivanova N."/>
            <person name="Brettin T."/>
            <person name="Detter J.C."/>
            <person name="Han C."/>
            <person name="Larimer F."/>
            <person name="Land M."/>
            <person name="Hauser L."/>
            <person name="Markowitz V."/>
            <person name="Cheng J.-F."/>
            <person name="Hugenholtz P."/>
            <person name="Woyke T."/>
            <person name="Wu D."/>
            <person name="Brambilla E."/>
            <person name="Klenk H.-P."/>
            <person name="Eisen J.A."/>
        </authorList>
    </citation>
    <scope>NUCLEOTIDE SEQUENCE</scope>
    <source>
        <strain evidence="10">DSM 6220</strain>
    </source>
</reference>
<dbReference type="NCBIfam" id="TIGR03506">
    <property type="entry name" value="FlgEFG_subfam"/>
    <property type="match status" value="1"/>
</dbReference>
<dbReference type="AlphaFoldDB" id="H8L2T7"/>
<keyword evidence="10" id="KW-0966">Cell projection</keyword>
<evidence type="ECO:0000259" key="7">
    <source>
        <dbReference type="Pfam" id="PF06429"/>
    </source>
</evidence>
<evidence type="ECO:0000256" key="5">
    <source>
        <dbReference type="RuleBase" id="RU362116"/>
    </source>
</evidence>
<dbReference type="Pfam" id="PF06429">
    <property type="entry name" value="Flg_bbr_C"/>
    <property type="match status" value="1"/>
</dbReference>
<dbReference type="PANTHER" id="PTHR30435">
    <property type="entry name" value="FLAGELLAR PROTEIN"/>
    <property type="match status" value="1"/>
</dbReference>
<dbReference type="InterPro" id="IPR001444">
    <property type="entry name" value="Flag_bb_rod_N"/>
</dbReference>
<dbReference type="OrthoDB" id="8578401at2"/>
<dbReference type="InterPro" id="IPR019776">
    <property type="entry name" value="Flagellar_basal_body_rod_CS"/>
</dbReference>
<dbReference type="GO" id="GO:0009425">
    <property type="term" value="C:bacterial-type flagellum basal body"/>
    <property type="evidence" value="ECO:0007669"/>
    <property type="project" value="UniProtKB-SubCell"/>
</dbReference>
<keyword evidence="4 5" id="KW-0975">Bacterial flagellum</keyword>
<proteinExistence type="inferred from homology"/>
<dbReference type="InterPro" id="IPR020013">
    <property type="entry name" value="Flagellar_FlgE/F/G"/>
</dbReference>
<feature type="domain" description="Flagellar basal body rod protein N-terminal" evidence="6">
    <location>
        <begin position="3"/>
        <end position="33"/>
    </location>
</feature>
<feature type="domain" description="Flagellar hook protein FlgE D2" evidence="8">
    <location>
        <begin position="162"/>
        <end position="288"/>
    </location>
</feature>
<comment type="similarity">
    <text evidence="2 5">Belongs to the flagella basal body rod proteins family.</text>
</comment>
<dbReference type="KEGG" id="fau:Fraau_2060"/>
<dbReference type="SUPFAM" id="SSF117143">
    <property type="entry name" value="Flagellar hook protein flgE"/>
    <property type="match status" value="1"/>
</dbReference>
<dbReference type="STRING" id="767434.Fraau_2060"/>
<dbReference type="InterPro" id="IPR053967">
    <property type="entry name" value="LlgE_F_G-like_D1"/>
</dbReference>
<organism evidence="10 11">
    <name type="scientific">Frateuria aurantia (strain ATCC 33424 / DSM 6220 / KCTC 2777 / LMG 1558 / NBRC 3245 / NCIMB 13370)</name>
    <name type="common">Acetobacter aurantius</name>
    <dbReference type="NCBI Taxonomy" id="767434"/>
    <lineage>
        <taxon>Bacteria</taxon>
        <taxon>Pseudomonadati</taxon>
        <taxon>Pseudomonadota</taxon>
        <taxon>Gammaproteobacteria</taxon>
        <taxon>Lysobacterales</taxon>
        <taxon>Rhodanobacteraceae</taxon>
        <taxon>Frateuria</taxon>
    </lineage>
</organism>
<dbReference type="GO" id="GO:0071978">
    <property type="term" value="P:bacterial-type flagellum-dependent swarming motility"/>
    <property type="evidence" value="ECO:0007669"/>
    <property type="project" value="TreeGrafter"/>
</dbReference>
<feature type="domain" description="Flagellar hook protein FlgE/F/G-like D1" evidence="9">
    <location>
        <begin position="83"/>
        <end position="149"/>
    </location>
</feature>
<comment type="function">
    <text evidence="5">A flexible structure which links the flagellar filament to the drive apparatus in the basal body.</text>
</comment>
<dbReference type="InterPro" id="IPR011491">
    <property type="entry name" value="FlgE_D2"/>
</dbReference>